<proteinExistence type="predicted"/>
<reference evidence="2 3" key="1">
    <citation type="submission" date="2017-05" db="EMBL/GenBank/DDBJ databases">
        <title>Vagococcus spp. assemblies.</title>
        <authorList>
            <person name="Gulvik C.A."/>
        </authorList>
    </citation>
    <scope>NUCLEOTIDE SEQUENCE [LARGE SCALE GENOMIC DNA]</scope>
    <source>
        <strain evidence="2 3">LMG 24798</strain>
    </source>
</reference>
<keyword evidence="3" id="KW-1185">Reference proteome</keyword>
<dbReference type="SUPFAM" id="SSF54403">
    <property type="entry name" value="Cystatin/monellin"/>
    <property type="match status" value="2"/>
</dbReference>
<dbReference type="EMBL" id="NGKC01000002">
    <property type="protein sequence ID" value="RSU13932.1"/>
    <property type="molecule type" value="Genomic_DNA"/>
</dbReference>
<dbReference type="Pfam" id="PF17881">
    <property type="entry name" value="TseB"/>
    <property type="match status" value="1"/>
</dbReference>
<dbReference type="Gene3D" id="3.10.450.40">
    <property type="match status" value="2"/>
</dbReference>
<protein>
    <recommendedName>
        <fullName evidence="1">Cell wall elongation regulator TseB-like domain-containing protein</fullName>
    </recommendedName>
</protein>
<evidence type="ECO:0000313" key="2">
    <source>
        <dbReference type="EMBL" id="RSU13932.1"/>
    </source>
</evidence>
<dbReference type="Proteomes" id="UP000286773">
    <property type="component" value="Unassembled WGS sequence"/>
</dbReference>
<accession>A0A430B136</accession>
<sequence length="159" mass="18079">MKKRRDLKLLALFLFLLIVLTVVIFVRADYPMHKAKKEATAIAKEQAGIQEVTDFYWFTRKDTYFTVVGLTEKGEGLIAIIPQEGGQTEILKQSEGVTEKEAIQSVLDDKTSNEIKKITLGLVDDEPVWEIVAESKEYGINYYLVSFRTGDIIHTLHNV</sequence>
<evidence type="ECO:0000259" key="1">
    <source>
        <dbReference type="Pfam" id="PF17881"/>
    </source>
</evidence>
<dbReference type="OrthoDB" id="2242521at2"/>
<dbReference type="InterPro" id="IPR046350">
    <property type="entry name" value="Cystatin_sf"/>
</dbReference>
<gene>
    <name evidence="2" type="ORF">CBF27_03250</name>
</gene>
<name>A0A430B136_9ENTE</name>
<organism evidence="2 3">
    <name type="scientific">Vagococcus acidifermentans</name>
    <dbReference type="NCBI Taxonomy" id="564710"/>
    <lineage>
        <taxon>Bacteria</taxon>
        <taxon>Bacillati</taxon>
        <taxon>Bacillota</taxon>
        <taxon>Bacilli</taxon>
        <taxon>Lactobacillales</taxon>
        <taxon>Enterococcaceae</taxon>
        <taxon>Vagococcus</taxon>
    </lineage>
</organism>
<dbReference type="AlphaFoldDB" id="A0A430B136"/>
<feature type="domain" description="Cell wall elongation regulator TseB-like" evidence="1">
    <location>
        <begin position="38"/>
        <end position="82"/>
    </location>
</feature>
<dbReference type="RefSeq" id="WP_126812374.1">
    <property type="nucleotide sequence ID" value="NZ_NGKC01000002.1"/>
</dbReference>
<evidence type="ECO:0000313" key="3">
    <source>
        <dbReference type="Proteomes" id="UP000286773"/>
    </source>
</evidence>
<dbReference type="InterPro" id="IPR041401">
    <property type="entry name" value="TseB-like_dom"/>
</dbReference>
<comment type="caution">
    <text evidence="2">The sequence shown here is derived from an EMBL/GenBank/DDBJ whole genome shotgun (WGS) entry which is preliminary data.</text>
</comment>